<dbReference type="Gene3D" id="3.40.1190.10">
    <property type="entry name" value="Mur-like, catalytic domain"/>
    <property type="match status" value="1"/>
</dbReference>
<evidence type="ECO:0000259" key="13">
    <source>
        <dbReference type="Pfam" id="PF02875"/>
    </source>
</evidence>
<evidence type="ECO:0000256" key="1">
    <source>
        <dbReference type="ARBA" id="ARBA00022490"/>
    </source>
</evidence>
<keyword evidence="2 10" id="KW-0436">Ligase</keyword>
<dbReference type="InterPro" id="IPR000713">
    <property type="entry name" value="Mur_ligase_N"/>
</dbReference>
<evidence type="ECO:0000256" key="10">
    <source>
        <dbReference type="HAMAP-Rule" id="MF_02019"/>
    </source>
</evidence>
<evidence type="ECO:0000256" key="6">
    <source>
        <dbReference type="ARBA" id="ARBA00022960"/>
    </source>
</evidence>
<dbReference type="EC" id="6.3.2.10" evidence="10 11"/>
<proteinExistence type="inferred from homology"/>
<evidence type="ECO:0000256" key="8">
    <source>
        <dbReference type="ARBA" id="ARBA00023306"/>
    </source>
</evidence>
<dbReference type="Pfam" id="PF01225">
    <property type="entry name" value="Mur_ligase"/>
    <property type="match status" value="1"/>
</dbReference>
<evidence type="ECO:0000256" key="5">
    <source>
        <dbReference type="ARBA" id="ARBA00022840"/>
    </source>
</evidence>
<keyword evidence="4 10" id="KW-0547">Nucleotide-binding</keyword>
<dbReference type="InterPro" id="IPR005863">
    <property type="entry name" value="UDP-N-AcMur_synth"/>
</dbReference>
<feature type="domain" description="Mur ligase N-terminal catalytic" evidence="12">
    <location>
        <begin position="34"/>
        <end position="78"/>
    </location>
</feature>
<evidence type="ECO:0000313" key="15">
    <source>
        <dbReference type="EMBL" id="GAA1654204.1"/>
    </source>
</evidence>
<dbReference type="InterPro" id="IPR013221">
    <property type="entry name" value="Mur_ligase_cen"/>
</dbReference>
<keyword evidence="1 10" id="KW-0963">Cytoplasm</keyword>
<protein>
    <recommendedName>
        <fullName evidence="10 11">UDP-N-acetylmuramoyl-tripeptide--D-alanyl-D-alanine ligase</fullName>
        <ecNumber evidence="10 11">6.3.2.10</ecNumber>
    </recommendedName>
    <alternativeName>
        <fullName evidence="10">D-alanyl-D-alanine-adding enzyme</fullName>
    </alternativeName>
</protein>
<feature type="domain" description="Mur ligase central" evidence="14">
    <location>
        <begin position="113"/>
        <end position="299"/>
    </location>
</feature>
<accession>A0ABN2FMT3</accession>
<dbReference type="HAMAP" id="MF_02019">
    <property type="entry name" value="MurF"/>
    <property type="match status" value="1"/>
</dbReference>
<evidence type="ECO:0000256" key="4">
    <source>
        <dbReference type="ARBA" id="ARBA00022741"/>
    </source>
</evidence>
<dbReference type="Pfam" id="PF02875">
    <property type="entry name" value="Mur_ligase_C"/>
    <property type="match status" value="1"/>
</dbReference>
<feature type="domain" description="Mur ligase C-terminal" evidence="13">
    <location>
        <begin position="323"/>
        <end position="451"/>
    </location>
</feature>
<keyword evidence="9 10" id="KW-0961">Cell wall biogenesis/degradation</keyword>
<dbReference type="EMBL" id="BAAANE010000009">
    <property type="protein sequence ID" value="GAA1654204.1"/>
    <property type="molecule type" value="Genomic_DNA"/>
</dbReference>
<keyword evidence="7 10" id="KW-0573">Peptidoglycan synthesis</keyword>
<dbReference type="InterPro" id="IPR035911">
    <property type="entry name" value="MurE/MurF_N"/>
</dbReference>
<dbReference type="InterPro" id="IPR004101">
    <property type="entry name" value="Mur_ligase_C"/>
</dbReference>
<dbReference type="Gene3D" id="3.90.190.20">
    <property type="entry name" value="Mur ligase, C-terminal domain"/>
    <property type="match status" value="1"/>
</dbReference>
<keyword evidence="16" id="KW-1185">Reference proteome</keyword>
<evidence type="ECO:0000256" key="9">
    <source>
        <dbReference type="ARBA" id="ARBA00023316"/>
    </source>
</evidence>
<dbReference type="Proteomes" id="UP001501319">
    <property type="component" value="Unassembled WGS sequence"/>
</dbReference>
<dbReference type="InterPro" id="IPR036615">
    <property type="entry name" value="Mur_ligase_C_dom_sf"/>
</dbReference>
<evidence type="ECO:0000259" key="14">
    <source>
        <dbReference type="Pfam" id="PF08245"/>
    </source>
</evidence>
<name>A0ABN2FMT3_9ACTN</name>
<comment type="similarity">
    <text evidence="10">Belongs to the MurCDEF family. MurF subfamily.</text>
</comment>
<evidence type="ECO:0000256" key="7">
    <source>
        <dbReference type="ARBA" id="ARBA00022984"/>
    </source>
</evidence>
<feature type="binding site" evidence="10">
    <location>
        <begin position="114"/>
        <end position="120"/>
    </location>
    <ligand>
        <name>ATP</name>
        <dbReference type="ChEBI" id="CHEBI:30616"/>
    </ligand>
</feature>
<dbReference type="InterPro" id="IPR051046">
    <property type="entry name" value="MurCDEF_CellWall_CoF430Synth"/>
</dbReference>
<dbReference type="PANTHER" id="PTHR43024:SF1">
    <property type="entry name" value="UDP-N-ACETYLMURAMOYL-TRIPEPTIDE--D-ALANYL-D-ALANINE LIGASE"/>
    <property type="match status" value="1"/>
</dbReference>
<reference evidence="15 16" key="1">
    <citation type="journal article" date="2019" name="Int. J. Syst. Evol. Microbiol.">
        <title>The Global Catalogue of Microorganisms (GCM) 10K type strain sequencing project: providing services to taxonomists for standard genome sequencing and annotation.</title>
        <authorList>
            <consortium name="The Broad Institute Genomics Platform"/>
            <consortium name="The Broad Institute Genome Sequencing Center for Infectious Disease"/>
            <person name="Wu L."/>
            <person name="Ma J."/>
        </authorList>
    </citation>
    <scope>NUCLEOTIDE SEQUENCE [LARGE SCALE GENOMIC DNA]</scope>
    <source>
        <strain evidence="15 16">JCM 14306</strain>
    </source>
</reference>
<comment type="caution">
    <text evidence="15">The sequence shown here is derived from an EMBL/GenBank/DDBJ whole genome shotgun (WGS) entry which is preliminary data.</text>
</comment>
<comment type="catalytic activity">
    <reaction evidence="10 11">
        <text>D-alanyl-D-alanine + UDP-N-acetyl-alpha-D-muramoyl-L-alanyl-gamma-D-glutamyl-meso-2,6-diaminopimelate + ATP = UDP-N-acetyl-alpha-D-muramoyl-L-alanyl-gamma-D-glutamyl-meso-2,6-diaminopimeloyl-D-alanyl-D-alanine + ADP + phosphate + H(+)</text>
        <dbReference type="Rhea" id="RHEA:28374"/>
        <dbReference type="ChEBI" id="CHEBI:15378"/>
        <dbReference type="ChEBI" id="CHEBI:30616"/>
        <dbReference type="ChEBI" id="CHEBI:43474"/>
        <dbReference type="ChEBI" id="CHEBI:57822"/>
        <dbReference type="ChEBI" id="CHEBI:61386"/>
        <dbReference type="ChEBI" id="CHEBI:83905"/>
        <dbReference type="ChEBI" id="CHEBI:456216"/>
        <dbReference type="EC" id="6.3.2.10"/>
    </reaction>
</comment>
<dbReference type="Gene3D" id="3.40.1390.10">
    <property type="entry name" value="MurE/MurF, N-terminal domain"/>
    <property type="match status" value="1"/>
</dbReference>
<evidence type="ECO:0000256" key="3">
    <source>
        <dbReference type="ARBA" id="ARBA00022618"/>
    </source>
</evidence>
<dbReference type="SUPFAM" id="SSF53623">
    <property type="entry name" value="MurD-like peptide ligases, catalytic domain"/>
    <property type="match status" value="1"/>
</dbReference>
<dbReference type="Pfam" id="PF08245">
    <property type="entry name" value="Mur_ligase_M"/>
    <property type="match status" value="1"/>
</dbReference>
<dbReference type="InterPro" id="IPR036565">
    <property type="entry name" value="Mur-like_cat_sf"/>
</dbReference>
<comment type="function">
    <text evidence="10 11">Involved in cell wall formation. Catalyzes the final step in the synthesis of UDP-N-acetylmuramoyl-pentapeptide, the precursor of murein.</text>
</comment>
<keyword evidence="6 10" id="KW-0133">Cell shape</keyword>
<dbReference type="PANTHER" id="PTHR43024">
    <property type="entry name" value="UDP-N-ACETYLMURAMOYL-TRIPEPTIDE--D-ALANYL-D-ALANINE LIGASE"/>
    <property type="match status" value="1"/>
</dbReference>
<comment type="subcellular location">
    <subcellularLocation>
        <location evidence="10 11">Cytoplasm</location>
    </subcellularLocation>
</comment>
<dbReference type="SUPFAM" id="SSF53244">
    <property type="entry name" value="MurD-like peptide ligases, peptide-binding domain"/>
    <property type="match status" value="1"/>
</dbReference>
<comment type="pathway">
    <text evidence="10 11">Cell wall biogenesis; peptidoglycan biosynthesis.</text>
</comment>
<sequence>MIPLSCGQIAEAVGGELVGVDPAAMIRATGDAAVVIDSRKVTPGGLFVALPGENVDGHDFVPAVTEAGATASLTTRPIEGSPCIVVADAQAALGELARLVISQLPELVVIGLTGSQGKTSTKDLIAQLLKPYGETVAPVGSFNNELGHPLTALQADLNTRFLVAEMGARHVGDITYLSRITPPKVGLVLNVGYSHIGEFGSQDAIAVAKGELIEAVLPGGTAVLNADDPRVAAMASRTQQTVKTFGEAPDSDVRASGIKLDAGGRPGFTLHIDGTEHQVQLQLVGEHQVSNALAAAAAVLAVGLTPEQVAEGLNAATTVSKWRMEVTERADGVTVINDAYNANPDSVKAALKALVAIGRTRRARTWAVLGEMRELGDTAMQEHDAVGRLAVRLDVNRLVAVTPAARPIHLGASLEGSWGNESAYAETIDEALDLLRKELQPGDVVLVKASRAAGLERLAAALLEEASQ</sequence>
<keyword evidence="8 10" id="KW-0131">Cell cycle</keyword>
<dbReference type="NCBIfam" id="TIGR01143">
    <property type="entry name" value="murF"/>
    <property type="match status" value="1"/>
</dbReference>
<evidence type="ECO:0000313" key="16">
    <source>
        <dbReference type="Proteomes" id="UP001501319"/>
    </source>
</evidence>
<evidence type="ECO:0000259" key="12">
    <source>
        <dbReference type="Pfam" id="PF01225"/>
    </source>
</evidence>
<organism evidence="15 16">
    <name type="scientific">Kribbella alba</name>
    <dbReference type="NCBI Taxonomy" id="190197"/>
    <lineage>
        <taxon>Bacteria</taxon>
        <taxon>Bacillati</taxon>
        <taxon>Actinomycetota</taxon>
        <taxon>Actinomycetes</taxon>
        <taxon>Propionibacteriales</taxon>
        <taxon>Kribbellaceae</taxon>
        <taxon>Kribbella</taxon>
    </lineage>
</organism>
<dbReference type="SUPFAM" id="SSF63418">
    <property type="entry name" value="MurE/MurF N-terminal domain"/>
    <property type="match status" value="1"/>
</dbReference>
<dbReference type="GO" id="GO:0016874">
    <property type="term" value="F:ligase activity"/>
    <property type="evidence" value="ECO:0007669"/>
    <property type="project" value="UniProtKB-KW"/>
</dbReference>
<evidence type="ECO:0000256" key="2">
    <source>
        <dbReference type="ARBA" id="ARBA00022598"/>
    </source>
</evidence>
<gene>
    <name evidence="10" type="primary">murF</name>
    <name evidence="15" type="ORF">GCM10009744_53030</name>
</gene>
<keyword evidence="3 10" id="KW-0132">Cell division</keyword>
<evidence type="ECO:0000256" key="11">
    <source>
        <dbReference type="RuleBase" id="RU004136"/>
    </source>
</evidence>
<keyword evidence="5 10" id="KW-0067">ATP-binding</keyword>